<gene>
    <name evidence="2" type="ORF">PHMEG_00027396</name>
</gene>
<feature type="region of interest" description="Disordered" evidence="1">
    <location>
        <begin position="68"/>
        <end position="101"/>
    </location>
</feature>
<reference evidence="3" key="1">
    <citation type="submission" date="2017-03" db="EMBL/GenBank/DDBJ databases">
        <title>Phytopthora megakarya and P. palmivora, two closely related causual agents of cacao black pod achieved similar genome size and gene model numbers by different mechanisms.</title>
        <authorList>
            <person name="Ali S."/>
            <person name="Shao J."/>
            <person name="Larry D.J."/>
            <person name="Kronmiller B."/>
            <person name="Shen D."/>
            <person name="Strem M.D."/>
            <person name="Melnick R.L."/>
            <person name="Guiltinan M.J."/>
            <person name="Tyler B.M."/>
            <person name="Meinhardt L.W."/>
            <person name="Bailey B.A."/>
        </authorList>
    </citation>
    <scope>NUCLEOTIDE SEQUENCE [LARGE SCALE GENOMIC DNA]</scope>
    <source>
        <strain evidence="3">zdho120</strain>
    </source>
</reference>
<dbReference type="STRING" id="4795.A0A225V8N9"/>
<dbReference type="OrthoDB" id="123448at2759"/>
<evidence type="ECO:0000256" key="1">
    <source>
        <dbReference type="SAM" id="MobiDB-lite"/>
    </source>
</evidence>
<feature type="compositionally biased region" description="Polar residues" evidence="1">
    <location>
        <begin position="68"/>
        <end position="77"/>
    </location>
</feature>
<organism evidence="2 3">
    <name type="scientific">Phytophthora megakarya</name>
    <dbReference type="NCBI Taxonomy" id="4795"/>
    <lineage>
        <taxon>Eukaryota</taxon>
        <taxon>Sar</taxon>
        <taxon>Stramenopiles</taxon>
        <taxon>Oomycota</taxon>
        <taxon>Peronosporomycetes</taxon>
        <taxon>Peronosporales</taxon>
        <taxon>Peronosporaceae</taxon>
        <taxon>Phytophthora</taxon>
    </lineage>
</organism>
<dbReference type="PANTHER" id="PTHR43310:SF2">
    <property type="entry name" value="SLC26A_SULP TRANSPORTER DOMAIN-CONTAINING PROTEIN"/>
    <property type="match status" value="1"/>
</dbReference>
<evidence type="ECO:0000313" key="2">
    <source>
        <dbReference type="EMBL" id="OWZ01258.1"/>
    </source>
</evidence>
<protein>
    <submittedName>
        <fullName evidence="2">Uncharacterized protein</fullName>
    </submittedName>
</protein>
<dbReference type="PANTHER" id="PTHR43310">
    <property type="entry name" value="SULFATE TRANSPORTER YBAR-RELATED"/>
    <property type="match status" value="1"/>
</dbReference>
<evidence type="ECO:0000313" key="3">
    <source>
        <dbReference type="Proteomes" id="UP000198211"/>
    </source>
</evidence>
<keyword evidence="3" id="KW-1185">Reference proteome</keyword>
<dbReference type="Proteomes" id="UP000198211">
    <property type="component" value="Unassembled WGS sequence"/>
</dbReference>
<dbReference type="InterPro" id="IPR052706">
    <property type="entry name" value="Membrane-Transporter-like"/>
</dbReference>
<comment type="caution">
    <text evidence="2">The sequence shown here is derived from an EMBL/GenBank/DDBJ whole genome shotgun (WGS) entry which is preliminary data.</text>
</comment>
<proteinExistence type="predicted"/>
<accession>A0A225V8N9</accession>
<dbReference type="AlphaFoldDB" id="A0A225V8N9"/>
<sequence>MSSYAVIIVSGPTFKPFMPALSKLVTISSAVHQITFTLMSSMPFAIDQGQDPGLIFLSAMATSICDTLNDNNSDVSQRPTSPPSSSPSTSPRPRCWASTSS</sequence>
<name>A0A225V8N9_9STRA</name>
<dbReference type="EMBL" id="NBNE01006980">
    <property type="protein sequence ID" value="OWZ01258.1"/>
    <property type="molecule type" value="Genomic_DNA"/>
</dbReference>